<protein>
    <submittedName>
        <fullName evidence="10">IMV membrane protein</fullName>
    </submittedName>
</protein>
<organism evidence="10 11">
    <name type="scientific">Pseudocowpox virus</name>
    <dbReference type="NCBI Taxonomy" id="129726"/>
    <lineage>
        <taxon>Viruses</taxon>
        <taxon>Varidnaviria</taxon>
        <taxon>Bamfordvirae</taxon>
        <taxon>Nucleocytoviricota</taxon>
        <taxon>Pokkesviricetes</taxon>
        <taxon>Chitovirales</taxon>
        <taxon>Poxviridae</taxon>
        <taxon>Chordopoxvirinae</taxon>
        <taxon>Parapoxvirus</taxon>
        <taxon>Parapoxvirus pseudocowpox</taxon>
    </lineage>
</organism>
<dbReference type="GO" id="GO:0019031">
    <property type="term" value="C:viral envelope"/>
    <property type="evidence" value="ECO:0007669"/>
    <property type="project" value="UniProtKB-KW"/>
</dbReference>
<evidence type="ECO:0000256" key="6">
    <source>
        <dbReference type="ARBA" id="ARBA00022989"/>
    </source>
</evidence>
<feature type="transmembrane region" description="Helical" evidence="9">
    <location>
        <begin position="12"/>
        <end position="31"/>
    </location>
</feature>
<dbReference type="GeneID" id="8797294"/>
<accession>D3IZN8</accession>
<dbReference type="Proteomes" id="UP000117145">
    <property type="component" value="Segment"/>
</dbReference>
<dbReference type="Pfam" id="PF05767">
    <property type="entry name" value="Pox_A14"/>
    <property type="match status" value="1"/>
</dbReference>
<keyword evidence="7 9" id="KW-0472">Membrane</keyword>
<feature type="transmembrane region" description="Helical" evidence="9">
    <location>
        <begin position="43"/>
        <end position="66"/>
    </location>
</feature>
<evidence type="ECO:0000256" key="2">
    <source>
        <dbReference type="ARBA" id="ARBA00022553"/>
    </source>
</evidence>
<evidence type="ECO:0000256" key="3">
    <source>
        <dbReference type="ARBA" id="ARBA00022692"/>
    </source>
</evidence>
<keyword evidence="8" id="KW-1015">Disulfide bond</keyword>
<dbReference type="KEGG" id="vg:8797294"/>
<evidence type="ECO:0000256" key="8">
    <source>
        <dbReference type="ARBA" id="ARBA00023157"/>
    </source>
</evidence>
<dbReference type="RefSeq" id="YP_003457396.1">
    <property type="nucleotide sequence ID" value="NC_013804.1"/>
</dbReference>
<comment type="subcellular location">
    <subcellularLocation>
        <location evidence="1">Virion membrane</location>
        <topology evidence="1">Multi-pass membrane protein</topology>
    </subcellularLocation>
</comment>
<keyword evidence="3 9" id="KW-0812">Transmembrane</keyword>
<evidence type="ECO:0000256" key="5">
    <source>
        <dbReference type="ARBA" id="ARBA00022879"/>
    </source>
</evidence>
<evidence type="ECO:0000256" key="4">
    <source>
        <dbReference type="ARBA" id="ARBA00022844"/>
    </source>
</evidence>
<evidence type="ECO:0000256" key="7">
    <source>
        <dbReference type="ARBA" id="ARBA00023136"/>
    </source>
</evidence>
<name>D3IZN8_9POXV</name>
<evidence type="ECO:0000256" key="9">
    <source>
        <dbReference type="SAM" id="Phobius"/>
    </source>
</evidence>
<reference evidence="10 11" key="1">
    <citation type="journal article" date="2010" name="J. Gen. Virol.">
        <title>The genome of pseudocowpoxvirus: comparison of a reindeer isolate and a reference strain.</title>
        <authorList>
            <person name="Hautaniemi M."/>
            <person name="Ueda N."/>
            <person name="Tuimala J."/>
            <person name="Mercer A.A."/>
            <person name="Lahdenpera J."/>
            <person name="McInnes C.J."/>
        </authorList>
    </citation>
    <scope>NUCLEOTIDE SEQUENCE [LARGE SCALE GENOMIC DNA]</scope>
    <source>
        <strain evidence="10">VR634</strain>
    </source>
</reference>
<dbReference type="OrthoDB" id="22551at10239"/>
<keyword evidence="11" id="KW-1185">Reference proteome</keyword>
<evidence type="ECO:0000313" key="10">
    <source>
        <dbReference type="EMBL" id="ADC53992.1"/>
    </source>
</evidence>
<keyword evidence="4" id="KW-0946">Virion</keyword>
<proteinExistence type="predicted"/>
<sequence>MDIFEALTSYYSGVLICGVLLMTAACIFAFVDFSKNTSQTSEYVWRALSITCFIVSAVLLLGLFVFSMYRKCSGNIPYSRLNNNTDIELTAR</sequence>
<keyword evidence="6 9" id="KW-1133">Transmembrane helix</keyword>
<dbReference type="InterPro" id="IPR008785">
    <property type="entry name" value="Poxvirus_A14"/>
</dbReference>
<evidence type="ECO:0000256" key="1">
    <source>
        <dbReference type="ARBA" id="ARBA00004385"/>
    </source>
</evidence>
<keyword evidence="5" id="KW-0261">Viral envelope protein</keyword>
<keyword evidence="2" id="KW-0597">Phosphoprotein</keyword>
<dbReference type="EMBL" id="GQ329670">
    <property type="protein sequence ID" value="ADC53992.1"/>
    <property type="molecule type" value="Genomic_DNA"/>
</dbReference>
<evidence type="ECO:0000313" key="11">
    <source>
        <dbReference type="Proteomes" id="UP000117145"/>
    </source>
</evidence>
<dbReference type="GO" id="GO:0055036">
    <property type="term" value="C:virion membrane"/>
    <property type="evidence" value="ECO:0007669"/>
    <property type="project" value="UniProtKB-SubCell"/>
</dbReference>